<evidence type="ECO:0000256" key="2">
    <source>
        <dbReference type="ARBA" id="ARBA00012980"/>
    </source>
</evidence>
<dbReference type="PROSITE" id="PS01331">
    <property type="entry name" value="THYMIDYLATE_KINASE"/>
    <property type="match status" value="1"/>
</dbReference>
<comment type="catalytic activity">
    <reaction evidence="10 12">
        <text>dTMP + ATP = dTDP + ADP</text>
        <dbReference type="Rhea" id="RHEA:13517"/>
        <dbReference type="ChEBI" id="CHEBI:30616"/>
        <dbReference type="ChEBI" id="CHEBI:58369"/>
        <dbReference type="ChEBI" id="CHEBI:63528"/>
        <dbReference type="ChEBI" id="CHEBI:456216"/>
        <dbReference type="EC" id="2.7.4.9"/>
    </reaction>
</comment>
<dbReference type="PANTHER" id="PTHR10344">
    <property type="entry name" value="THYMIDYLATE KINASE"/>
    <property type="match status" value="1"/>
</dbReference>
<organism evidence="14 15">
    <name type="scientific">Legionella septentrionalis</name>
    <dbReference type="NCBI Taxonomy" id="2498109"/>
    <lineage>
        <taxon>Bacteria</taxon>
        <taxon>Pseudomonadati</taxon>
        <taxon>Pseudomonadota</taxon>
        <taxon>Gammaproteobacteria</taxon>
        <taxon>Legionellales</taxon>
        <taxon>Legionellaceae</taxon>
        <taxon>Legionella</taxon>
    </lineage>
</organism>
<keyword evidence="8 12" id="KW-0067">ATP-binding</keyword>
<keyword evidence="15" id="KW-1185">Reference proteome</keyword>
<evidence type="ECO:0000256" key="9">
    <source>
        <dbReference type="ARBA" id="ARBA00029962"/>
    </source>
</evidence>
<evidence type="ECO:0000256" key="1">
    <source>
        <dbReference type="ARBA" id="ARBA00009776"/>
    </source>
</evidence>
<evidence type="ECO:0000256" key="3">
    <source>
        <dbReference type="ARBA" id="ARBA00017144"/>
    </source>
</evidence>
<evidence type="ECO:0000256" key="4">
    <source>
        <dbReference type="ARBA" id="ARBA00022679"/>
    </source>
</evidence>
<comment type="caution">
    <text evidence="14">The sequence shown here is derived from an EMBL/GenBank/DDBJ whole genome shotgun (WGS) entry which is preliminary data.</text>
</comment>
<comment type="function">
    <text evidence="11 12">Phosphorylation of dTMP to form dTDP in both de novo and salvage pathways of dTTP synthesis.</text>
</comment>
<keyword evidence="7 12" id="KW-0418">Kinase</keyword>
<dbReference type="EC" id="2.7.4.9" evidence="2 12"/>
<keyword evidence="6 12" id="KW-0547">Nucleotide-binding</keyword>
<dbReference type="GO" id="GO:0005829">
    <property type="term" value="C:cytosol"/>
    <property type="evidence" value="ECO:0007669"/>
    <property type="project" value="TreeGrafter"/>
</dbReference>
<evidence type="ECO:0000256" key="8">
    <source>
        <dbReference type="ARBA" id="ARBA00022840"/>
    </source>
</evidence>
<gene>
    <name evidence="12" type="primary">tmk</name>
    <name evidence="14" type="ORF">EKM59_09315</name>
</gene>
<dbReference type="InterPro" id="IPR018095">
    <property type="entry name" value="Thymidylate_kin_CS"/>
</dbReference>
<dbReference type="NCBIfam" id="TIGR00041">
    <property type="entry name" value="DTMP_kinase"/>
    <property type="match status" value="1"/>
</dbReference>
<evidence type="ECO:0000256" key="6">
    <source>
        <dbReference type="ARBA" id="ARBA00022741"/>
    </source>
</evidence>
<dbReference type="OrthoDB" id="9774907at2"/>
<dbReference type="AlphaFoldDB" id="A0A3S1CKN9"/>
<dbReference type="Proteomes" id="UP000288012">
    <property type="component" value="Unassembled WGS sequence"/>
</dbReference>
<dbReference type="CDD" id="cd01672">
    <property type="entry name" value="TMPK"/>
    <property type="match status" value="1"/>
</dbReference>
<dbReference type="RefSeq" id="WP_127032501.1">
    <property type="nucleotide sequence ID" value="NZ_RZGR01000031.1"/>
</dbReference>
<sequence>MQNKGRFIVVEGLEGAGKSTVINFIKRFLSNQRIELTLTREPGGTRVGEMIRNLIKEIAPDEPLDPRAELLLLYAARTQLIEQVIRPSLQRGGWVLSDRFELSTFAYQGGGRKLDSSMIKRLSDFCLAGLQPDLTIFLDVSPQKGLQRARKRSKADRIEQESLAFFDDVYAAYHDHLKNLQHVIMIDATQPLGTVQHLIYTGLEKYIADWVTHTEC</sequence>
<evidence type="ECO:0000256" key="10">
    <source>
        <dbReference type="ARBA" id="ARBA00048743"/>
    </source>
</evidence>
<dbReference type="GO" id="GO:0006227">
    <property type="term" value="P:dUDP biosynthetic process"/>
    <property type="evidence" value="ECO:0007669"/>
    <property type="project" value="TreeGrafter"/>
</dbReference>
<dbReference type="Pfam" id="PF02223">
    <property type="entry name" value="Thymidylate_kin"/>
    <property type="match status" value="1"/>
</dbReference>
<dbReference type="SUPFAM" id="SSF52540">
    <property type="entry name" value="P-loop containing nucleoside triphosphate hydrolases"/>
    <property type="match status" value="1"/>
</dbReference>
<dbReference type="HAMAP" id="MF_00165">
    <property type="entry name" value="Thymidylate_kinase"/>
    <property type="match status" value="1"/>
</dbReference>
<dbReference type="InterPro" id="IPR039430">
    <property type="entry name" value="Thymidylate_kin-like_dom"/>
</dbReference>
<dbReference type="FunFam" id="3.40.50.300:FF:000225">
    <property type="entry name" value="Thymidylate kinase"/>
    <property type="match status" value="1"/>
</dbReference>
<reference evidence="14 15" key="1">
    <citation type="submission" date="2018-12" db="EMBL/GenBank/DDBJ databases">
        <title>Legionella sp,whole genome shotgun sequence.</title>
        <authorList>
            <person name="Wu H."/>
        </authorList>
    </citation>
    <scope>NUCLEOTIDE SEQUENCE [LARGE SCALE GENOMIC DNA]</scope>
    <source>
        <strain evidence="15">km714</strain>
    </source>
</reference>
<proteinExistence type="inferred from homology"/>
<dbReference type="PANTHER" id="PTHR10344:SF4">
    <property type="entry name" value="UMP-CMP KINASE 2, MITOCHONDRIAL"/>
    <property type="match status" value="1"/>
</dbReference>
<keyword evidence="5 12" id="KW-0545">Nucleotide biosynthesis</keyword>
<feature type="binding site" evidence="12">
    <location>
        <begin position="12"/>
        <end position="19"/>
    </location>
    <ligand>
        <name>ATP</name>
        <dbReference type="ChEBI" id="CHEBI:30616"/>
    </ligand>
</feature>
<evidence type="ECO:0000259" key="13">
    <source>
        <dbReference type="Pfam" id="PF02223"/>
    </source>
</evidence>
<evidence type="ECO:0000313" key="15">
    <source>
        <dbReference type="Proteomes" id="UP000288012"/>
    </source>
</evidence>
<dbReference type="GO" id="GO:0006235">
    <property type="term" value="P:dTTP biosynthetic process"/>
    <property type="evidence" value="ECO:0007669"/>
    <property type="project" value="UniProtKB-UniRule"/>
</dbReference>
<evidence type="ECO:0000256" key="12">
    <source>
        <dbReference type="HAMAP-Rule" id="MF_00165"/>
    </source>
</evidence>
<dbReference type="Gene3D" id="3.40.50.300">
    <property type="entry name" value="P-loop containing nucleotide triphosphate hydrolases"/>
    <property type="match status" value="1"/>
</dbReference>
<dbReference type="EMBL" id="RZGR01000031">
    <property type="protein sequence ID" value="RUQ81900.1"/>
    <property type="molecule type" value="Genomic_DNA"/>
</dbReference>
<feature type="domain" description="Thymidylate kinase-like" evidence="13">
    <location>
        <begin position="10"/>
        <end position="199"/>
    </location>
</feature>
<accession>A0A3S1CKN9</accession>
<evidence type="ECO:0000256" key="7">
    <source>
        <dbReference type="ARBA" id="ARBA00022777"/>
    </source>
</evidence>
<dbReference type="InterPro" id="IPR018094">
    <property type="entry name" value="Thymidylate_kinase"/>
</dbReference>
<evidence type="ECO:0000256" key="11">
    <source>
        <dbReference type="ARBA" id="ARBA00057735"/>
    </source>
</evidence>
<keyword evidence="4 12" id="KW-0808">Transferase</keyword>
<dbReference type="GO" id="GO:0006233">
    <property type="term" value="P:dTDP biosynthetic process"/>
    <property type="evidence" value="ECO:0007669"/>
    <property type="project" value="InterPro"/>
</dbReference>
<comment type="similarity">
    <text evidence="1 12">Belongs to the thymidylate kinase family.</text>
</comment>
<protein>
    <recommendedName>
        <fullName evidence="3 12">Thymidylate kinase</fullName>
        <ecNumber evidence="2 12">2.7.4.9</ecNumber>
    </recommendedName>
    <alternativeName>
        <fullName evidence="9 12">dTMP kinase</fullName>
    </alternativeName>
</protein>
<dbReference type="GO" id="GO:0004798">
    <property type="term" value="F:dTMP kinase activity"/>
    <property type="evidence" value="ECO:0007669"/>
    <property type="project" value="UniProtKB-UniRule"/>
</dbReference>
<dbReference type="InterPro" id="IPR027417">
    <property type="entry name" value="P-loop_NTPase"/>
</dbReference>
<name>A0A3S1CKN9_9GAMM</name>
<dbReference type="GO" id="GO:0005524">
    <property type="term" value="F:ATP binding"/>
    <property type="evidence" value="ECO:0007669"/>
    <property type="project" value="UniProtKB-UniRule"/>
</dbReference>
<evidence type="ECO:0000313" key="14">
    <source>
        <dbReference type="EMBL" id="RUQ81900.1"/>
    </source>
</evidence>
<evidence type="ECO:0000256" key="5">
    <source>
        <dbReference type="ARBA" id="ARBA00022727"/>
    </source>
</evidence>